<dbReference type="Gene3D" id="1.20.1250.20">
    <property type="entry name" value="MFS general substrate transporter like domains"/>
    <property type="match status" value="1"/>
</dbReference>
<reference evidence="7 8" key="1">
    <citation type="submission" date="2016-08" db="EMBL/GenBank/DDBJ databases">
        <title>Genomes of anaerobic fungi encode conserved fungal cellulosomes for biomass hydrolysis.</title>
        <authorList>
            <consortium name="DOE Joint Genome Institute"/>
            <person name="Haitjema C.H."/>
            <person name="Gilmore S.P."/>
            <person name="Henske J.K."/>
            <person name="Solomon K.V."/>
            <person name="De Groot R."/>
            <person name="Kuo A."/>
            <person name="Mondo S.J."/>
            <person name="Salamov A.A."/>
            <person name="Labutti K."/>
            <person name="Zhao Z."/>
            <person name="Chiniquy J."/>
            <person name="Barry K."/>
            <person name="Brewer H.M."/>
            <person name="Purvine S.O."/>
            <person name="Wright A.T."/>
            <person name="Boxma B."/>
            <person name="Van Alen T."/>
            <person name="Hackstein J.H."/>
            <person name="Baker S.E."/>
            <person name="Grigoriev I.V."/>
            <person name="O'Malley M.A."/>
        </authorList>
    </citation>
    <scope>NUCLEOTIDE SEQUENCE [LARGE SCALE GENOMIC DNA]</scope>
    <source>
        <strain evidence="8">finn</strain>
    </source>
</reference>
<name>A0A1Y1UY34_9FUNG</name>
<comment type="caution">
    <text evidence="7">The sequence shown here is derived from an EMBL/GenBank/DDBJ whole genome shotgun (WGS) entry which is preliminary data.</text>
</comment>
<accession>A0A1Y1UY34</accession>
<keyword evidence="4 6" id="KW-1133">Transmembrane helix</keyword>
<keyword evidence="5 6" id="KW-0472">Membrane</keyword>
<feature type="transmembrane region" description="Helical" evidence="6">
    <location>
        <begin position="31"/>
        <end position="51"/>
    </location>
</feature>
<keyword evidence="2" id="KW-0813">Transport</keyword>
<evidence type="ECO:0000313" key="8">
    <source>
        <dbReference type="Proteomes" id="UP000193719"/>
    </source>
</evidence>
<evidence type="ECO:0000256" key="5">
    <source>
        <dbReference type="ARBA" id="ARBA00023136"/>
    </source>
</evidence>
<feature type="transmembrane region" description="Helical" evidence="6">
    <location>
        <begin position="67"/>
        <end position="87"/>
    </location>
</feature>
<feature type="transmembrane region" description="Helical" evidence="6">
    <location>
        <begin position="395"/>
        <end position="415"/>
    </location>
</feature>
<feature type="transmembrane region" description="Helical" evidence="6">
    <location>
        <begin position="274"/>
        <end position="293"/>
    </location>
</feature>
<comment type="subcellular location">
    <subcellularLocation>
        <location evidence="1">Membrane</location>
        <topology evidence="1">Multi-pass membrane protein</topology>
    </subcellularLocation>
</comment>
<dbReference type="STRING" id="1754191.A0A1Y1UY34"/>
<feature type="transmembrane region" description="Helical" evidence="6">
    <location>
        <begin position="305"/>
        <end position="327"/>
    </location>
</feature>
<evidence type="ECO:0000256" key="3">
    <source>
        <dbReference type="ARBA" id="ARBA00022692"/>
    </source>
</evidence>
<dbReference type="InterPro" id="IPR036259">
    <property type="entry name" value="MFS_trans_sf"/>
</dbReference>
<dbReference type="GO" id="GO:0016020">
    <property type="term" value="C:membrane"/>
    <property type="evidence" value="ECO:0007669"/>
    <property type="project" value="UniProtKB-SubCell"/>
</dbReference>
<feature type="transmembrane region" description="Helical" evidence="6">
    <location>
        <begin position="164"/>
        <end position="186"/>
    </location>
</feature>
<dbReference type="PANTHER" id="PTHR23511:SF34">
    <property type="entry name" value="SYNAPTIC VESICLE GLYCOPROTEIN 2"/>
    <property type="match status" value="1"/>
</dbReference>
<proteinExistence type="predicted"/>
<feature type="transmembrane region" description="Helical" evidence="6">
    <location>
        <begin position="362"/>
        <end position="383"/>
    </location>
</feature>
<dbReference type="Proteomes" id="UP000193719">
    <property type="component" value="Unassembled WGS sequence"/>
</dbReference>
<organism evidence="7 8">
    <name type="scientific">Piromyces finnis</name>
    <dbReference type="NCBI Taxonomy" id="1754191"/>
    <lineage>
        <taxon>Eukaryota</taxon>
        <taxon>Fungi</taxon>
        <taxon>Fungi incertae sedis</taxon>
        <taxon>Chytridiomycota</taxon>
        <taxon>Chytridiomycota incertae sedis</taxon>
        <taxon>Neocallimastigomycetes</taxon>
        <taxon>Neocallimastigales</taxon>
        <taxon>Neocallimastigaceae</taxon>
        <taxon>Piromyces</taxon>
    </lineage>
</organism>
<dbReference type="EMBL" id="MCFH01000054">
    <property type="protein sequence ID" value="ORX43296.1"/>
    <property type="molecule type" value="Genomic_DNA"/>
</dbReference>
<protein>
    <submittedName>
        <fullName evidence="7">MFS general substrate transporter</fullName>
    </submittedName>
</protein>
<keyword evidence="3 6" id="KW-0812">Transmembrane</keyword>
<evidence type="ECO:0000256" key="2">
    <source>
        <dbReference type="ARBA" id="ARBA00022448"/>
    </source>
</evidence>
<evidence type="ECO:0000256" key="4">
    <source>
        <dbReference type="ARBA" id="ARBA00022989"/>
    </source>
</evidence>
<evidence type="ECO:0000313" key="7">
    <source>
        <dbReference type="EMBL" id="ORX43296.1"/>
    </source>
</evidence>
<feature type="transmembrane region" description="Helical" evidence="6">
    <location>
        <begin position="99"/>
        <end position="117"/>
    </location>
</feature>
<feature type="transmembrane region" description="Helical" evidence="6">
    <location>
        <begin position="339"/>
        <end position="356"/>
    </location>
</feature>
<dbReference type="PANTHER" id="PTHR23511">
    <property type="entry name" value="SYNAPTIC VESICLE GLYCOPROTEIN 2"/>
    <property type="match status" value="1"/>
</dbReference>
<sequence length="490" mass="55838">MFNSKKDGNELKYTVDQAFYQIGYGPFQQNMAMLSCAGIGLGSYQIISFIINLPKIKEAISSTNDNFIWVNPIIGLFLSQIIGGFYWTYIGNKYGRKKASIYSVFLNLVNNISFFFLPTSTVWLNIHAIVLGFSIGTNISTDIQMFNDFTLCQKIKSSHLICILYWKLISVMSAFLVSLFVISVMGLKAGNIINSVLALSVFLSRTRWQYESPRYLVKEHRAYSAADTLYILAEKNKTELPLGTLDMYTKDNINNKYEANSLECFKPSELKNNYIFIAMSYSFSYTMFTLLNNLESLTEQLKETFSVSLLVVFFAVMVFTVITIFAITPSSILPYNKNIMIITSFLMTAMILVFGASKNWIFVSLSLTLMTISFFISALCLITQAINNTSSKYKLSVLSMIGYCLVFAGLSSTVINEILSNQFKTDFRIHFLFCAFLTGVANFLTFKTRNFNEITRIISLNEYEEFIPEDKDKIYYTTNKRSSYTLKINL</sequence>
<reference evidence="7 8" key="2">
    <citation type="submission" date="2016-08" db="EMBL/GenBank/DDBJ databases">
        <title>Pervasive Adenine N6-methylation of Active Genes in Fungi.</title>
        <authorList>
            <consortium name="DOE Joint Genome Institute"/>
            <person name="Mondo S.J."/>
            <person name="Dannebaum R.O."/>
            <person name="Kuo R.C."/>
            <person name="Labutti K."/>
            <person name="Haridas S."/>
            <person name="Kuo A."/>
            <person name="Salamov A."/>
            <person name="Ahrendt S.R."/>
            <person name="Lipzen A."/>
            <person name="Sullivan W."/>
            <person name="Andreopoulos W.B."/>
            <person name="Clum A."/>
            <person name="Lindquist E."/>
            <person name="Daum C."/>
            <person name="Ramamoorthy G.K."/>
            <person name="Gryganskyi A."/>
            <person name="Culley D."/>
            <person name="Magnuson J.K."/>
            <person name="James T.Y."/>
            <person name="O'Malley M.A."/>
            <person name="Stajich J.E."/>
            <person name="Spatafora J.W."/>
            <person name="Visel A."/>
            <person name="Grigoriev I.V."/>
        </authorList>
    </citation>
    <scope>NUCLEOTIDE SEQUENCE [LARGE SCALE GENOMIC DNA]</scope>
    <source>
        <strain evidence="8">finn</strain>
    </source>
</reference>
<keyword evidence="8" id="KW-1185">Reference proteome</keyword>
<evidence type="ECO:0000256" key="1">
    <source>
        <dbReference type="ARBA" id="ARBA00004141"/>
    </source>
</evidence>
<dbReference type="OrthoDB" id="4139357at2759"/>
<dbReference type="SUPFAM" id="SSF103473">
    <property type="entry name" value="MFS general substrate transporter"/>
    <property type="match status" value="1"/>
</dbReference>
<feature type="transmembrane region" description="Helical" evidence="6">
    <location>
        <begin position="427"/>
        <end position="446"/>
    </location>
</feature>
<dbReference type="AlphaFoldDB" id="A0A1Y1UY34"/>
<evidence type="ECO:0000256" key="6">
    <source>
        <dbReference type="SAM" id="Phobius"/>
    </source>
</evidence>
<gene>
    <name evidence="7" type="ORF">BCR36DRAFT_400072</name>
</gene>